<evidence type="ECO:0000256" key="2">
    <source>
        <dbReference type="ARBA" id="ARBA00022801"/>
    </source>
</evidence>
<dbReference type="PROSITE" id="PS00941">
    <property type="entry name" value="CARBOXYLESTERASE_B_2"/>
    <property type="match status" value="1"/>
</dbReference>
<dbReference type="AlphaFoldDB" id="A0A3P1CQU2"/>
<dbReference type="Gene3D" id="3.40.50.1820">
    <property type="entry name" value="alpha/beta hydrolase"/>
    <property type="match status" value="1"/>
</dbReference>
<comment type="similarity">
    <text evidence="1 3">Belongs to the type-B carboxylesterase/lipase family.</text>
</comment>
<organism evidence="5 6">
    <name type="scientific">Larkinella knui</name>
    <dbReference type="NCBI Taxonomy" id="2025310"/>
    <lineage>
        <taxon>Bacteria</taxon>
        <taxon>Pseudomonadati</taxon>
        <taxon>Bacteroidota</taxon>
        <taxon>Cytophagia</taxon>
        <taxon>Cytophagales</taxon>
        <taxon>Spirosomataceae</taxon>
        <taxon>Larkinella</taxon>
    </lineage>
</organism>
<dbReference type="EC" id="3.1.1.-" evidence="3"/>
<dbReference type="InterPro" id="IPR002018">
    <property type="entry name" value="CarbesteraseB"/>
</dbReference>
<evidence type="ECO:0000256" key="1">
    <source>
        <dbReference type="ARBA" id="ARBA00005964"/>
    </source>
</evidence>
<dbReference type="Pfam" id="PF00135">
    <property type="entry name" value="COesterase"/>
    <property type="match status" value="1"/>
</dbReference>
<comment type="caution">
    <text evidence="5">The sequence shown here is derived from an EMBL/GenBank/DDBJ whole genome shotgun (WGS) entry which is preliminary data.</text>
</comment>
<dbReference type="SUPFAM" id="SSF53474">
    <property type="entry name" value="alpha/beta-Hydrolases"/>
    <property type="match status" value="1"/>
</dbReference>
<dbReference type="InterPro" id="IPR019826">
    <property type="entry name" value="Carboxylesterase_B_AS"/>
</dbReference>
<feature type="domain" description="Carboxylesterase type B" evidence="4">
    <location>
        <begin position="29"/>
        <end position="536"/>
    </location>
</feature>
<dbReference type="Proteomes" id="UP000274271">
    <property type="component" value="Unassembled WGS sequence"/>
</dbReference>
<dbReference type="InterPro" id="IPR050309">
    <property type="entry name" value="Type-B_Carboxylest/Lipase"/>
</dbReference>
<dbReference type="OrthoDB" id="9775851at2"/>
<reference evidence="5 6" key="1">
    <citation type="submission" date="2018-11" db="EMBL/GenBank/DDBJ databases">
        <authorList>
            <person name="Zhou Z."/>
            <person name="Wang G."/>
        </authorList>
    </citation>
    <scope>NUCLEOTIDE SEQUENCE [LARGE SCALE GENOMIC DNA]</scope>
    <source>
        <strain evidence="5 6">KCTC42998</strain>
    </source>
</reference>
<feature type="chain" id="PRO_5017854181" description="Carboxylic ester hydrolase" evidence="3">
    <location>
        <begin position="21"/>
        <end position="546"/>
    </location>
</feature>
<dbReference type="InterPro" id="IPR019819">
    <property type="entry name" value="Carboxylesterase_B_CS"/>
</dbReference>
<dbReference type="EMBL" id="RQJP01000002">
    <property type="protein sequence ID" value="RRB15655.1"/>
    <property type="molecule type" value="Genomic_DNA"/>
</dbReference>
<accession>A0A3P1CQU2</accession>
<dbReference type="GO" id="GO:0016787">
    <property type="term" value="F:hydrolase activity"/>
    <property type="evidence" value="ECO:0007669"/>
    <property type="project" value="UniProtKB-KW"/>
</dbReference>
<keyword evidence="2 3" id="KW-0378">Hydrolase</keyword>
<dbReference type="PANTHER" id="PTHR11559">
    <property type="entry name" value="CARBOXYLESTERASE"/>
    <property type="match status" value="1"/>
</dbReference>
<evidence type="ECO:0000313" key="5">
    <source>
        <dbReference type="EMBL" id="RRB15655.1"/>
    </source>
</evidence>
<name>A0A3P1CQU2_9BACT</name>
<keyword evidence="6" id="KW-1185">Reference proteome</keyword>
<dbReference type="RefSeq" id="WP_124907253.1">
    <property type="nucleotide sequence ID" value="NZ_RQJP01000002.1"/>
</dbReference>
<feature type="signal peptide" evidence="3">
    <location>
        <begin position="1"/>
        <end position="20"/>
    </location>
</feature>
<evidence type="ECO:0000259" key="4">
    <source>
        <dbReference type="Pfam" id="PF00135"/>
    </source>
</evidence>
<evidence type="ECO:0000313" key="6">
    <source>
        <dbReference type="Proteomes" id="UP000274271"/>
    </source>
</evidence>
<proteinExistence type="inferred from homology"/>
<sequence length="546" mass="58539">MKTLVILTALTIQVASMASAQSNKNTMAPQAKTANGLLEGVTETSGIRAFKGIPFGQPPVGDLRWKAPQPVKNWQGVRKADKFGPRAMQRAVFGDMGFRSDGMSEDCLYLNVWTPAKSASEKLPVLVYFYGGGFIAGDGSEGRYDGESMATKGMVALTVNYRLGVFGFMAHPELTQESPNHSSGNYAYLDMAAALRWVQQNIAAFGGDPKRVTIAGESAGSIAVSGLMASPLSKGLIAGAIGESGSLLGGLPPVPLAKGEEAGVAFAKALGANSLADLRAMPAEQLLEATGKPGVPRFSATVDGYFFPKPPMEIFAAGEQAHVPLLVGWNSEEMNSRAILGQEKPTPENYANAVKKLYNEKADEVLKLYPGSTEDEILQSATALASDRFLAYSTWKWADLQGKTGGGKPVYRYYYSRPRPAMTPEMGNATPGLAGGVVKSTDANAVKIAPAHGAVHSAEIEYAMGNLPKNKVYAWTPDDYKVSEVMQNFFANFVKTGNPNGAGLPKWPAANSGNSVQFMQIDVNTRLETEKNRERYLFLDPYYTKP</sequence>
<gene>
    <name evidence="5" type="ORF">EHT87_12995</name>
</gene>
<dbReference type="PROSITE" id="PS00122">
    <property type="entry name" value="CARBOXYLESTERASE_B_1"/>
    <property type="match status" value="1"/>
</dbReference>
<evidence type="ECO:0000256" key="3">
    <source>
        <dbReference type="RuleBase" id="RU361235"/>
    </source>
</evidence>
<protein>
    <recommendedName>
        <fullName evidence="3">Carboxylic ester hydrolase</fullName>
        <ecNumber evidence="3">3.1.1.-</ecNumber>
    </recommendedName>
</protein>
<keyword evidence="3" id="KW-0732">Signal</keyword>
<dbReference type="InterPro" id="IPR029058">
    <property type="entry name" value="AB_hydrolase_fold"/>
</dbReference>